<dbReference type="Pfam" id="PF18143">
    <property type="entry name" value="HAD_SAK_2"/>
    <property type="match status" value="1"/>
</dbReference>
<keyword evidence="2" id="KW-1185">Reference proteome</keyword>
<protein>
    <submittedName>
        <fullName evidence="1">Uncharacterized protein</fullName>
    </submittedName>
</protein>
<evidence type="ECO:0000313" key="1">
    <source>
        <dbReference type="EMBL" id="UNY47113.1"/>
    </source>
</evidence>
<sequence length="173" mass="19848">MTNSEKTVLFLDIDGVLNSKKSLGVYGVHLSSDMVRCLNKIVKLTQCDVVLSSSWRSLFTLDMFHAMMFNQGMTYCHKIVGKTDNFSSFRGKEIQKYLDEHDYSRYCILDDETDMLESQKPFFIRTDWNVGLTDEDAEQAIKILGQINVKCKNCNGYGVQNDELCPCRDGIKR</sequence>
<name>A0AAE9G9F0_9CAUD</name>
<reference evidence="1 2" key="1">
    <citation type="submission" date="2022-02" db="EMBL/GenBank/DDBJ databases">
        <authorList>
            <person name="Tian F."/>
            <person name="Li J."/>
            <person name="Li F."/>
            <person name="Tong Y."/>
        </authorList>
    </citation>
    <scope>NUCLEOTIDE SEQUENCE [LARGE SCALE GENOMIC DNA]</scope>
</reference>
<evidence type="ECO:0000313" key="2">
    <source>
        <dbReference type="Proteomes" id="UP000832072"/>
    </source>
</evidence>
<dbReference type="Proteomes" id="UP000832072">
    <property type="component" value="Segment"/>
</dbReference>
<dbReference type="EMBL" id="OM638103">
    <property type="protein sequence ID" value="UNY47113.1"/>
    <property type="molecule type" value="Genomic_DNA"/>
</dbReference>
<gene>
    <name evidence="1" type="ORF">EHEKIMEA_00231</name>
</gene>
<organism evidence="1 2">
    <name type="scientific">Cronobacter phage LPCS28</name>
    <dbReference type="NCBI Taxonomy" id="2924885"/>
    <lineage>
        <taxon>Viruses</taxon>
        <taxon>Duplodnaviria</taxon>
        <taxon>Heunggongvirae</taxon>
        <taxon>Uroviricota</taxon>
        <taxon>Caudoviricetes</taxon>
        <taxon>Pantevenvirales</taxon>
        <taxon>Straboviridae</taxon>
        <taxon>Nanhuvirus</taxon>
        <taxon>Nanhuvirus LPCS28</taxon>
    </lineage>
</organism>
<accession>A0AAE9G9F0</accession>
<proteinExistence type="predicted"/>